<organism evidence="2 3">
    <name type="scientific">Microbacterium immunditiarum</name>
    <dbReference type="NCBI Taxonomy" id="337480"/>
    <lineage>
        <taxon>Bacteria</taxon>
        <taxon>Bacillati</taxon>
        <taxon>Actinomycetota</taxon>
        <taxon>Actinomycetes</taxon>
        <taxon>Micrococcales</taxon>
        <taxon>Microbacteriaceae</taxon>
        <taxon>Microbacterium</taxon>
    </lineage>
</organism>
<reference evidence="2 3" key="1">
    <citation type="submission" date="2020-07" db="EMBL/GenBank/DDBJ databases">
        <title>Sequencing the genomes of 1000 actinobacteria strains.</title>
        <authorList>
            <person name="Klenk H.-P."/>
        </authorList>
    </citation>
    <scope>NUCLEOTIDE SEQUENCE [LARGE SCALE GENOMIC DNA]</scope>
    <source>
        <strain evidence="2 3">DSM 24662</strain>
    </source>
</reference>
<sequence>MADTNQPAPSKIGAPIDFIVERGAVERFAAAAQSTSPEHRGDDAIIHPTFLMSVAQWMNPEDRVQTGFDRARVLHGSQEFRYVGEPPRAGARLTAQERIVDRFEKEGRRGGLMRFAVVETEFRDAHSRDLVASMRMTVIERAAS</sequence>
<proteinExistence type="predicted"/>
<evidence type="ECO:0000313" key="2">
    <source>
        <dbReference type="EMBL" id="NYE19646.1"/>
    </source>
</evidence>
<dbReference type="Gene3D" id="3.10.129.10">
    <property type="entry name" value="Hotdog Thioesterase"/>
    <property type="match status" value="1"/>
</dbReference>
<evidence type="ECO:0000313" key="3">
    <source>
        <dbReference type="Proteomes" id="UP000576969"/>
    </source>
</evidence>
<gene>
    <name evidence="2" type="ORF">BJ991_001674</name>
</gene>
<dbReference type="Proteomes" id="UP000576969">
    <property type="component" value="Unassembled WGS sequence"/>
</dbReference>
<name>A0A7Y9GNP5_9MICO</name>
<dbReference type="InterPro" id="IPR039569">
    <property type="entry name" value="FAS1-like_DH_region"/>
</dbReference>
<dbReference type="InterPro" id="IPR029069">
    <property type="entry name" value="HotDog_dom_sf"/>
</dbReference>
<feature type="domain" description="FAS1-like dehydratase" evidence="1">
    <location>
        <begin position="14"/>
        <end position="128"/>
    </location>
</feature>
<dbReference type="Pfam" id="PF13452">
    <property type="entry name" value="FAS1_DH_region"/>
    <property type="match status" value="1"/>
</dbReference>
<protein>
    <recommendedName>
        <fullName evidence="1">FAS1-like dehydratase domain-containing protein</fullName>
    </recommendedName>
</protein>
<dbReference type="RefSeq" id="WP_218852905.1">
    <property type="nucleotide sequence ID" value="NZ_JACCBV010000001.1"/>
</dbReference>
<keyword evidence="3" id="KW-1185">Reference proteome</keyword>
<dbReference type="SUPFAM" id="SSF54637">
    <property type="entry name" value="Thioesterase/thiol ester dehydrase-isomerase"/>
    <property type="match status" value="1"/>
</dbReference>
<accession>A0A7Y9GNP5</accession>
<comment type="caution">
    <text evidence="2">The sequence shown here is derived from an EMBL/GenBank/DDBJ whole genome shotgun (WGS) entry which is preliminary data.</text>
</comment>
<evidence type="ECO:0000259" key="1">
    <source>
        <dbReference type="Pfam" id="PF13452"/>
    </source>
</evidence>
<dbReference type="AlphaFoldDB" id="A0A7Y9GNP5"/>
<dbReference type="CDD" id="cd03441">
    <property type="entry name" value="R_hydratase_like"/>
    <property type="match status" value="1"/>
</dbReference>
<dbReference type="EMBL" id="JACCBV010000001">
    <property type="protein sequence ID" value="NYE19646.1"/>
    <property type="molecule type" value="Genomic_DNA"/>
</dbReference>